<feature type="compositionally biased region" description="Polar residues" evidence="9">
    <location>
        <begin position="1"/>
        <end position="10"/>
    </location>
</feature>
<sequence>MNQLVSSSSGAKYREQRSTRTTVVKPSCSGTKVIRVSVTDGDATESSSDEDEERGARVKKQISEIRIVECSKSNEISCSESGKQRMKDRSIPLKKRVGGRSYDNKYRGVRMRPWGKWAAEIRDPFQRTRVWLGTFETAEEAALVYDRAAIRLKGPHAQTNFLKPPPTDQTFDFVTNGYDSEKESQSQSQSQTPTSAIPSPTSVLRFHSNEEIELPKTELFNLESDRCYPSQDGFQIYDSELLDSATPAPIFFDDKMCVPLLKENLGDVSVDLGGDFDSCISEWDVDNYFQDPPPLPDSH</sequence>
<protein>
    <recommendedName>
        <fullName evidence="10">AP2/ERF domain-containing protein</fullName>
    </recommendedName>
</protein>
<feature type="compositionally biased region" description="Low complexity" evidence="9">
    <location>
        <begin position="185"/>
        <end position="201"/>
    </location>
</feature>
<keyword evidence="5" id="KW-0010">Activator</keyword>
<dbReference type="GO" id="GO:0003700">
    <property type="term" value="F:DNA-binding transcription factor activity"/>
    <property type="evidence" value="ECO:0007669"/>
    <property type="project" value="InterPro"/>
</dbReference>
<keyword evidence="4" id="KW-0238">DNA-binding</keyword>
<dbReference type="PROSITE" id="PS51032">
    <property type="entry name" value="AP2_ERF"/>
    <property type="match status" value="1"/>
</dbReference>
<dbReference type="CDD" id="cd00018">
    <property type="entry name" value="AP2"/>
    <property type="match status" value="1"/>
</dbReference>
<dbReference type="AlphaFoldDB" id="A0AAP0MDT2"/>
<evidence type="ECO:0000256" key="4">
    <source>
        <dbReference type="ARBA" id="ARBA00023125"/>
    </source>
</evidence>
<keyword evidence="2" id="KW-0936">Ethylene signaling pathway</keyword>
<keyword evidence="12" id="KW-1185">Reference proteome</keyword>
<reference evidence="11 12" key="1">
    <citation type="submission" date="2024-05" db="EMBL/GenBank/DDBJ databases">
        <title>Haplotype-resolved chromosome-level genome assembly of Huyou (Citrus changshanensis).</title>
        <authorList>
            <person name="Miao C."/>
            <person name="Chen W."/>
            <person name="Wu Y."/>
            <person name="Wang L."/>
            <person name="Zhao S."/>
            <person name="Grierson D."/>
            <person name="Xu C."/>
            <person name="Chen K."/>
        </authorList>
    </citation>
    <scope>NUCLEOTIDE SEQUENCE [LARGE SCALE GENOMIC DNA]</scope>
    <source>
        <strain evidence="11">01-14</strain>
        <tissue evidence="11">Leaf</tissue>
    </source>
</reference>
<dbReference type="SUPFAM" id="SSF54171">
    <property type="entry name" value="DNA-binding domain"/>
    <property type="match status" value="1"/>
</dbReference>
<dbReference type="FunFam" id="3.30.730.10:FF:000001">
    <property type="entry name" value="Ethylene-responsive transcription factor 2"/>
    <property type="match status" value="1"/>
</dbReference>
<proteinExistence type="inferred from homology"/>
<dbReference type="GO" id="GO:0009873">
    <property type="term" value="P:ethylene-activated signaling pathway"/>
    <property type="evidence" value="ECO:0007669"/>
    <property type="project" value="UniProtKB-KW"/>
</dbReference>
<comment type="caution">
    <text evidence="11">The sequence shown here is derived from an EMBL/GenBank/DDBJ whole genome shotgun (WGS) entry which is preliminary data.</text>
</comment>
<evidence type="ECO:0000256" key="2">
    <source>
        <dbReference type="ARBA" id="ARBA00022745"/>
    </source>
</evidence>
<accession>A0AAP0MDT2</accession>
<evidence type="ECO:0000256" key="8">
    <source>
        <dbReference type="ARBA" id="ARBA00024343"/>
    </source>
</evidence>
<organism evidence="11 12">
    <name type="scientific">Citrus x changshan-huyou</name>
    <dbReference type="NCBI Taxonomy" id="2935761"/>
    <lineage>
        <taxon>Eukaryota</taxon>
        <taxon>Viridiplantae</taxon>
        <taxon>Streptophyta</taxon>
        <taxon>Embryophyta</taxon>
        <taxon>Tracheophyta</taxon>
        <taxon>Spermatophyta</taxon>
        <taxon>Magnoliopsida</taxon>
        <taxon>eudicotyledons</taxon>
        <taxon>Gunneridae</taxon>
        <taxon>Pentapetalae</taxon>
        <taxon>rosids</taxon>
        <taxon>malvids</taxon>
        <taxon>Sapindales</taxon>
        <taxon>Rutaceae</taxon>
        <taxon>Aurantioideae</taxon>
        <taxon>Citrus</taxon>
    </lineage>
</organism>
<dbReference type="GO" id="GO:0005634">
    <property type="term" value="C:nucleus"/>
    <property type="evidence" value="ECO:0007669"/>
    <property type="project" value="UniProtKB-SubCell"/>
</dbReference>
<keyword evidence="3" id="KW-0805">Transcription regulation</keyword>
<evidence type="ECO:0000313" key="12">
    <source>
        <dbReference type="Proteomes" id="UP001428341"/>
    </source>
</evidence>
<keyword evidence="7" id="KW-0539">Nucleus</keyword>
<gene>
    <name evidence="11" type="ORF">WN944_017453</name>
</gene>
<feature type="region of interest" description="Disordered" evidence="9">
    <location>
        <begin position="157"/>
        <end position="201"/>
    </location>
</feature>
<dbReference type="EMBL" id="JBCGBO010000005">
    <property type="protein sequence ID" value="KAK9202243.1"/>
    <property type="molecule type" value="Genomic_DNA"/>
</dbReference>
<name>A0AAP0MDT2_9ROSI</name>
<dbReference type="PANTHER" id="PTHR31194:SF202">
    <property type="entry name" value="ETHYLENE-RESPONSIVE TRANSCRIPTION FACTOR ERF070"/>
    <property type="match status" value="1"/>
</dbReference>
<evidence type="ECO:0000259" key="10">
    <source>
        <dbReference type="PROSITE" id="PS51032"/>
    </source>
</evidence>
<evidence type="ECO:0000256" key="1">
    <source>
        <dbReference type="ARBA" id="ARBA00004123"/>
    </source>
</evidence>
<dbReference type="GO" id="GO:0003677">
    <property type="term" value="F:DNA binding"/>
    <property type="evidence" value="ECO:0007669"/>
    <property type="project" value="UniProtKB-KW"/>
</dbReference>
<feature type="region of interest" description="Disordered" evidence="9">
    <location>
        <begin position="1"/>
        <end position="58"/>
    </location>
</feature>
<feature type="compositionally biased region" description="Polar residues" evidence="9">
    <location>
        <begin position="19"/>
        <end position="30"/>
    </location>
</feature>
<comment type="similarity">
    <text evidence="8">Belongs to the AP2/ERF transcription factor family. ERF subfamily.</text>
</comment>
<dbReference type="InterPro" id="IPR001471">
    <property type="entry name" value="AP2/ERF_dom"/>
</dbReference>
<dbReference type="InterPro" id="IPR036955">
    <property type="entry name" value="AP2/ERF_dom_sf"/>
</dbReference>
<dbReference type="InterPro" id="IPR050913">
    <property type="entry name" value="AP2/ERF_ERF"/>
</dbReference>
<dbReference type="InterPro" id="IPR016177">
    <property type="entry name" value="DNA-bd_dom_sf"/>
</dbReference>
<dbReference type="PRINTS" id="PR00367">
    <property type="entry name" value="ETHRSPELEMNT"/>
</dbReference>
<dbReference type="SMART" id="SM00380">
    <property type="entry name" value="AP2"/>
    <property type="match status" value="1"/>
</dbReference>
<evidence type="ECO:0000256" key="6">
    <source>
        <dbReference type="ARBA" id="ARBA00023163"/>
    </source>
</evidence>
<evidence type="ECO:0000256" key="9">
    <source>
        <dbReference type="SAM" id="MobiDB-lite"/>
    </source>
</evidence>
<evidence type="ECO:0000256" key="5">
    <source>
        <dbReference type="ARBA" id="ARBA00023159"/>
    </source>
</evidence>
<feature type="domain" description="AP2/ERF" evidence="10">
    <location>
        <begin position="105"/>
        <end position="162"/>
    </location>
</feature>
<dbReference type="Proteomes" id="UP001428341">
    <property type="component" value="Unassembled WGS sequence"/>
</dbReference>
<evidence type="ECO:0000256" key="7">
    <source>
        <dbReference type="ARBA" id="ARBA00023242"/>
    </source>
</evidence>
<evidence type="ECO:0000256" key="3">
    <source>
        <dbReference type="ARBA" id="ARBA00023015"/>
    </source>
</evidence>
<evidence type="ECO:0000313" key="11">
    <source>
        <dbReference type="EMBL" id="KAK9202243.1"/>
    </source>
</evidence>
<dbReference type="Gene3D" id="3.30.730.10">
    <property type="entry name" value="AP2/ERF domain"/>
    <property type="match status" value="1"/>
</dbReference>
<keyword evidence="6" id="KW-0804">Transcription</keyword>
<dbReference type="Pfam" id="PF00847">
    <property type="entry name" value="AP2"/>
    <property type="match status" value="1"/>
</dbReference>
<comment type="subcellular location">
    <subcellularLocation>
        <location evidence="1">Nucleus</location>
    </subcellularLocation>
</comment>
<dbReference type="PANTHER" id="PTHR31194">
    <property type="entry name" value="SHN SHINE , DNA BINDING / TRANSCRIPTION FACTOR"/>
    <property type="match status" value="1"/>
</dbReference>